<reference evidence="2 3" key="1">
    <citation type="submission" date="2017-01" db="EMBL/GenBank/DDBJ databases">
        <title>Complete genome of Tateyamaria omphalii DOK1-4 isolated from seawater in Dokdo.</title>
        <authorList>
            <person name="Kim J.H."/>
            <person name="Chi W.-J."/>
        </authorList>
    </citation>
    <scope>NUCLEOTIDE SEQUENCE [LARGE SCALE GENOMIC DNA]</scope>
    <source>
        <strain evidence="2 3">DOK1-4</strain>
    </source>
</reference>
<dbReference type="EMBL" id="CP019312">
    <property type="protein sequence ID" value="APX11374.1"/>
    <property type="molecule type" value="Genomic_DNA"/>
</dbReference>
<gene>
    <name evidence="2" type="ORF">BWR18_06525</name>
</gene>
<evidence type="ECO:0000256" key="1">
    <source>
        <dbReference type="SAM" id="MobiDB-lite"/>
    </source>
</evidence>
<feature type="compositionally biased region" description="Low complexity" evidence="1">
    <location>
        <begin position="1"/>
        <end position="11"/>
    </location>
</feature>
<dbReference type="AlphaFoldDB" id="A0A1P8MTK7"/>
<proteinExistence type="predicted"/>
<keyword evidence="3" id="KW-1185">Reference proteome</keyword>
<evidence type="ECO:0000313" key="3">
    <source>
        <dbReference type="Proteomes" id="UP000186336"/>
    </source>
</evidence>
<accession>A0A1P8MTK7</accession>
<evidence type="ECO:0000313" key="2">
    <source>
        <dbReference type="EMBL" id="APX11374.1"/>
    </source>
</evidence>
<sequence>MPSSLNRAASANRRRIMRDEKATPASRGFTPLLVRRLVGTSNPGRSGDGSTRQGELRPLNASFSSPMVVGRAALIAALRSEANQAACPAFLRARLAIGGARTSLGSGRHFGSGRFRRWHRSLSSQSVKATDVGISSSRPVAVCRAETICT</sequence>
<dbReference type="KEGG" id="tom:BWR18_06525"/>
<feature type="region of interest" description="Disordered" evidence="1">
    <location>
        <begin position="1"/>
        <end position="25"/>
    </location>
</feature>
<organism evidence="2 3">
    <name type="scientific">Tateyamaria omphalii</name>
    <dbReference type="NCBI Taxonomy" id="299262"/>
    <lineage>
        <taxon>Bacteria</taxon>
        <taxon>Pseudomonadati</taxon>
        <taxon>Pseudomonadota</taxon>
        <taxon>Alphaproteobacteria</taxon>
        <taxon>Rhodobacterales</taxon>
        <taxon>Roseobacteraceae</taxon>
        <taxon>Tateyamaria</taxon>
    </lineage>
</organism>
<feature type="region of interest" description="Disordered" evidence="1">
    <location>
        <begin position="38"/>
        <end position="59"/>
    </location>
</feature>
<dbReference type="Proteomes" id="UP000186336">
    <property type="component" value="Chromosome"/>
</dbReference>
<name>A0A1P8MTK7_9RHOB</name>
<feature type="compositionally biased region" description="Polar residues" evidence="1">
    <location>
        <begin position="39"/>
        <end position="53"/>
    </location>
</feature>
<protein>
    <submittedName>
        <fullName evidence="2">Uncharacterized protein</fullName>
    </submittedName>
</protein>